<dbReference type="PANTHER" id="PTHR35526">
    <property type="entry name" value="ANTI-SIGMA-F FACTOR RSBW-RELATED"/>
    <property type="match status" value="1"/>
</dbReference>
<proteinExistence type="predicted"/>
<dbReference type="InterPro" id="IPR003594">
    <property type="entry name" value="HATPase_dom"/>
</dbReference>
<evidence type="ECO:0000313" key="3">
    <source>
        <dbReference type="EMBL" id="MFH8546703.1"/>
    </source>
</evidence>
<gene>
    <name evidence="3" type="ORF">ACH4F9_17010</name>
</gene>
<keyword evidence="1" id="KW-0723">Serine/threonine-protein kinase</keyword>
<evidence type="ECO:0000256" key="1">
    <source>
        <dbReference type="ARBA" id="ARBA00022527"/>
    </source>
</evidence>
<keyword evidence="3" id="KW-0067">ATP-binding</keyword>
<protein>
    <submittedName>
        <fullName evidence="3">ATP-binding protein</fullName>
    </submittedName>
</protein>
<evidence type="ECO:0000259" key="2">
    <source>
        <dbReference type="Pfam" id="PF13581"/>
    </source>
</evidence>
<dbReference type="Gene3D" id="3.30.565.10">
    <property type="entry name" value="Histidine kinase-like ATPase, C-terminal domain"/>
    <property type="match status" value="1"/>
</dbReference>
<dbReference type="InterPro" id="IPR036890">
    <property type="entry name" value="HATPase_C_sf"/>
</dbReference>
<sequence>MRAHQRAHRHVTRVEYALPQEAASAGRARRLTSAFLTRSRRHLKEVDAERVDDATLIVSELVANATQHGRSPCRLRLEVSDDQVTVEVHDASPEGPRVLKPSTERDSGRGLAMVRHLAARLEVVGSGRRGKAVRAVLALPHLDTRPLLQRPRNLAHG</sequence>
<keyword evidence="1" id="KW-0808">Transferase</keyword>
<keyword evidence="1" id="KW-0418">Kinase</keyword>
<evidence type="ECO:0000313" key="4">
    <source>
        <dbReference type="Proteomes" id="UP001610818"/>
    </source>
</evidence>
<keyword evidence="3" id="KW-0547">Nucleotide-binding</keyword>
<dbReference type="CDD" id="cd16936">
    <property type="entry name" value="HATPase_RsbW-like"/>
    <property type="match status" value="1"/>
</dbReference>
<name>A0ABW7QNZ0_9ACTN</name>
<comment type="caution">
    <text evidence="3">The sequence shown here is derived from an EMBL/GenBank/DDBJ whole genome shotgun (WGS) entry which is preliminary data.</text>
</comment>
<dbReference type="RefSeq" id="WP_397712406.1">
    <property type="nucleotide sequence ID" value="NZ_JBIRGN010000003.1"/>
</dbReference>
<dbReference type="EMBL" id="JBIRGQ010000003">
    <property type="protein sequence ID" value="MFH8546703.1"/>
    <property type="molecule type" value="Genomic_DNA"/>
</dbReference>
<accession>A0ABW7QNZ0</accession>
<dbReference type="GO" id="GO:0005524">
    <property type="term" value="F:ATP binding"/>
    <property type="evidence" value="ECO:0007669"/>
    <property type="project" value="UniProtKB-KW"/>
</dbReference>
<dbReference type="SUPFAM" id="SSF55874">
    <property type="entry name" value="ATPase domain of HSP90 chaperone/DNA topoisomerase II/histidine kinase"/>
    <property type="match status" value="1"/>
</dbReference>
<dbReference type="InterPro" id="IPR050267">
    <property type="entry name" value="Anti-sigma-factor_SerPK"/>
</dbReference>
<dbReference type="Proteomes" id="UP001610818">
    <property type="component" value="Unassembled WGS sequence"/>
</dbReference>
<feature type="domain" description="Histidine kinase/HSP90-like ATPase" evidence="2">
    <location>
        <begin position="22"/>
        <end position="135"/>
    </location>
</feature>
<dbReference type="PANTHER" id="PTHR35526:SF3">
    <property type="entry name" value="ANTI-SIGMA-F FACTOR RSBW"/>
    <property type="match status" value="1"/>
</dbReference>
<keyword evidence="4" id="KW-1185">Reference proteome</keyword>
<dbReference type="Pfam" id="PF13581">
    <property type="entry name" value="HATPase_c_2"/>
    <property type="match status" value="1"/>
</dbReference>
<reference evidence="3 4" key="1">
    <citation type="submission" date="2024-10" db="EMBL/GenBank/DDBJ databases">
        <title>The Natural Products Discovery Center: Release of the First 8490 Sequenced Strains for Exploring Actinobacteria Biosynthetic Diversity.</title>
        <authorList>
            <person name="Kalkreuter E."/>
            <person name="Kautsar S.A."/>
            <person name="Yang D."/>
            <person name="Bader C.D."/>
            <person name="Teijaro C.N."/>
            <person name="Fluegel L."/>
            <person name="Davis C.M."/>
            <person name="Simpson J.R."/>
            <person name="Lauterbach L."/>
            <person name="Steele A.D."/>
            <person name="Gui C."/>
            <person name="Meng S."/>
            <person name="Li G."/>
            <person name="Viehrig K."/>
            <person name="Ye F."/>
            <person name="Su P."/>
            <person name="Kiefer A.F."/>
            <person name="Nichols A."/>
            <person name="Cepeda A.J."/>
            <person name="Yan W."/>
            <person name="Fan B."/>
            <person name="Jiang Y."/>
            <person name="Adhikari A."/>
            <person name="Zheng C.-J."/>
            <person name="Schuster L."/>
            <person name="Cowan T.M."/>
            <person name="Smanski M.J."/>
            <person name="Chevrette M.G."/>
            <person name="De Carvalho L.P.S."/>
            <person name="Shen B."/>
        </authorList>
    </citation>
    <scope>NUCLEOTIDE SEQUENCE [LARGE SCALE GENOMIC DNA]</scope>
    <source>
        <strain evidence="3 4">NPDC017990</strain>
    </source>
</reference>
<organism evidence="3 4">
    <name type="scientific">Streptomyces longisporoflavus</name>
    <dbReference type="NCBI Taxonomy" id="28044"/>
    <lineage>
        <taxon>Bacteria</taxon>
        <taxon>Bacillati</taxon>
        <taxon>Actinomycetota</taxon>
        <taxon>Actinomycetes</taxon>
        <taxon>Kitasatosporales</taxon>
        <taxon>Streptomycetaceae</taxon>
        <taxon>Streptomyces</taxon>
    </lineage>
</organism>